<protein>
    <submittedName>
        <fullName evidence="1">Uncharacterized protein</fullName>
    </submittedName>
</protein>
<evidence type="ECO:0000313" key="2">
    <source>
        <dbReference type="Proteomes" id="UP000830671"/>
    </source>
</evidence>
<evidence type="ECO:0000313" key="1">
    <source>
        <dbReference type="EMBL" id="UQC78724.1"/>
    </source>
</evidence>
<reference evidence="1" key="1">
    <citation type="journal article" date="2021" name="Mol. Plant Microbe Interact.">
        <title>Complete Genome Sequence of the Plant-Pathogenic Fungus Colletotrichum lupini.</title>
        <authorList>
            <person name="Baroncelli R."/>
            <person name="Pensec F."/>
            <person name="Da Lio D."/>
            <person name="Boufleur T."/>
            <person name="Vicente I."/>
            <person name="Sarrocco S."/>
            <person name="Picot A."/>
            <person name="Baraldi E."/>
            <person name="Sukno S."/>
            <person name="Thon M."/>
            <person name="Le Floch G."/>
        </authorList>
    </citation>
    <scope>NUCLEOTIDE SEQUENCE</scope>
    <source>
        <strain evidence="1">IMI 504893</strain>
    </source>
</reference>
<dbReference type="KEGG" id="clup:CLUP02_04201"/>
<keyword evidence="2" id="KW-1185">Reference proteome</keyword>
<name>A0A9Q8SJX6_9PEZI</name>
<organism evidence="1 2">
    <name type="scientific">Colletotrichum lupini</name>
    <dbReference type="NCBI Taxonomy" id="145971"/>
    <lineage>
        <taxon>Eukaryota</taxon>
        <taxon>Fungi</taxon>
        <taxon>Dikarya</taxon>
        <taxon>Ascomycota</taxon>
        <taxon>Pezizomycotina</taxon>
        <taxon>Sordariomycetes</taxon>
        <taxon>Hypocreomycetidae</taxon>
        <taxon>Glomerellales</taxon>
        <taxon>Glomerellaceae</taxon>
        <taxon>Colletotrichum</taxon>
        <taxon>Colletotrichum acutatum species complex</taxon>
    </lineage>
</organism>
<gene>
    <name evidence="1" type="ORF">CLUP02_04201</name>
</gene>
<dbReference type="GeneID" id="73338227"/>
<dbReference type="Proteomes" id="UP000830671">
    <property type="component" value="Chromosome 2"/>
</dbReference>
<sequence>MIRSQEQLCRMLHRLNSRKHNKDDYELLLVVSASWSGFLFLRTQHLQMPMESIELVYNEANHQK</sequence>
<accession>A0A9Q8SJX6</accession>
<dbReference type="RefSeq" id="XP_049140360.1">
    <property type="nucleotide sequence ID" value="XM_049283217.1"/>
</dbReference>
<proteinExistence type="predicted"/>
<dbReference type="EMBL" id="CP019474">
    <property type="protein sequence ID" value="UQC78724.1"/>
    <property type="molecule type" value="Genomic_DNA"/>
</dbReference>
<dbReference type="AlphaFoldDB" id="A0A9Q8SJX6"/>